<dbReference type="InterPro" id="IPR029058">
    <property type="entry name" value="AB_hydrolase_fold"/>
</dbReference>
<dbReference type="Gene3D" id="3.40.50.1820">
    <property type="entry name" value="alpha/beta hydrolase"/>
    <property type="match status" value="1"/>
</dbReference>
<accession>A0A382UIL9</accession>
<sequence>VGIEKQLVKNGYILLVLLVTSCTAPGDNIGTLEDSSRDRSIPYQIWLPNVEVDTVKFPLVILSHGSGGEYSNHTWLIDSLVENGFIVAALNHPMNTTRDNTDEGVISVWHRPR</sequence>
<reference evidence="1" key="1">
    <citation type="submission" date="2018-05" db="EMBL/GenBank/DDBJ databases">
        <authorList>
            <person name="Lanie J.A."/>
            <person name="Ng W.-L."/>
            <person name="Kazmierczak K.M."/>
            <person name="Andrzejewski T.M."/>
            <person name="Davidsen T.M."/>
            <person name="Wayne K.J."/>
            <person name="Tettelin H."/>
            <person name="Glass J.I."/>
            <person name="Rusch D."/>
            <person name="Podicherti R."/>
            <person name="Tsui H.-C.T."/>
            <person name="Winkler M.E."/>
        </authorList>
    </citation>
    <scope>NUCLEOTIDE SEQUENCE</scope>
</reference>
<dbReference type="AlphaFoldDB" id="A0A382UIL9"/>
<evidence type="ECO:0008006" key="2">
    <source>
        <dbReference type="Google" id="ProtNLM"/>
    </source>
</evidence>
<proteinExistence type="predicted"/>
<organism evidence="1">
    <name type="scientific">marine metagenome</name>
    <dbReference type="NCBI Taxonomy" id="408172"/>
    <lineage>
        <taxon>unclassified sequences</taxon>
        <taxon>metagenomes</taxon>
        <taxon>ecological metagenomes</taxon>
    </lineage>
</organism>
<feature type="non-terminal residue" evidence="1">
    <location>
        <position position="1"/>
    </location>
</feature>
<dbReference type="EMBL" id="UINC01144422">
    <property type="protein sequence ID" value="SVD33917.1"/>
    <property type="molecule type" value="Genomic_DNA"/>
</dbReference>
<protein>
    <recommendedName>
        <fullName evidence="2">1-alkyl-2-acetylglycerophosphocholine esterase</fullName>
    </recommendedName>
</protein>
<gene>
    <name evidence="1" type="ORF">METZ01_LOCUS386771</name>
</gene>
<dbReference type="SUPFAM" id="SSF53474">
    <property type="entry name" value="alpha/beta-Hydrolases"/>
    <property type="match status" value="1"/>
</dbReference>
<evidence type="ECO:0000313" key="1">
    <source>
        <dbReference type="EMBL" id="SVD33917.1"/>
    </source>
</evidence>
<feature type="non-terminal residue" evidence="1">
    <location>
        <position position="113"/>
    </location>
</feature>
<name>A0A382UIL9_9ZZZZ</name>